<dbReference type="PANTHER" id="PTHR42756">
    <property type="entry name" value="TRANSCRIPTIONAL REGULATOR, MARR"/>
    <property type="match status" value="1"/>
</dbReference>
<evidence type="ECO:0000256" key="3">
    <source>
        <dbReference type="ARBA" id="ARBA00023163"/>
    </source>
</evidence>
<organism evidence="5 6">
    <name type="scientific">Sporomusa ovata</name>
    <dbReference type="NCBI Taxonomy" id="2378"/>
    <lineage>
        <taxon>Bacteria</taxon>
        <taxon>Bacillati</taxon>
        <taxon>Bacillota</taxon>
        <taxon>Negativicutes</taxon>
        <taxon>Selenomonadales</taxon>
        <taxon>Sporomusaceae</taxon>
        <taxon>Sporomusa</taxon>
    </lineage>
</organism>
<evidence type="ECO:0000313" key="5">
    <source>
        <dbReference type="EMBL" id="CQR70828.1"/>
    </source>
</evidence>
<evidence type="ECO:0000256" key="1">
    <source>
        <dbReference type="ARBA" id="ARBA00023015"/>
    </source>
</evidence>
<dbReference type="Gene3D" id="1.10.10.10">
    <property type="entry name" value="Winged helix-like DNA-binding domain superfamily/Winged helix DNA-binding domain"/>
    <property type="match status" value="1"/>
</dbReference>
<evidence type="ECO:0000259" key="4">
    <source>
        <dbReference type="PROSITE" id="PS50995"/>
    </source>
</evidence>
<evidence type="ECO:0000313" key="6">
    <source>
        <dbReference type="Proteomes" id="UP000049855"/>
    </source>
</evidence>
<dbReference type="InterPro" id="IPR036388">
    <property type="entry name" value="WH-like_DNA-bd_sf"/>
</dbReference>
<feature type="domain" description="HTH marR-type" evidence="4">
    <location>
        <begin position="4"/>
        <end position="142"/>
    </location>
</feature>
<dbReference type="EMBL" id="CTRP01000003">
    <property type="protein sequence ID" value="CQR70828.1"/>
    <property type="molecule type" value="Genomic_DNA"/>
</dbReference>
<dbReference type="PROSITE" id="PS50995">
    <property type="entry name" value="HTH_MARR_2"/>
    <property type="match status" value="1"/>
</dbReference>
<dbReference type="GO" id="GO:0003677">
    <property type="term" value="F:DNA binding"/>
    <property type="evidence" value="ECO:0007669"/>
    <property type="project" value="UniProtKB-KW"/>
</dbReference>
<sequence length="148" mass="17230">MNKQDEVMSQFMRLIETIANSKMKKLDFGEGIVLYRGEIHLIKALGDHPGMFISEIARYFDVTRAVISKSIVKLELQGFVKKTVDPGDQKRIQVFLTDLGEKAFRQHKIFHDQKDNYMFAYLETLDEEVLKSISGFLLRAQKMIDQHF</sequence>
<keyword evidence="1" id="KW-0805">Transcription regulation</keyword>
<dbReference type="PANTHER" id="PTHR42756:SF1">
    <property type="entry name" value="TRANSCRIPTIONAL REPRESSOR OF EMRAB OPERON"/>
    <property type="match status" value="1"/>
</dbReference>
<evidence type="ECO:0000256" key="2">
    <source>
        <dbReference type="ARBA" id="ARBA00023125"/>
    </source>
</evidence>
<gene>
    <name evidence="5" type="ORF">SpAn4DRAFT_1806</name>
</gene>
<protein>
    <submittedName>
        <fullName evidence="5">Transcriptional regulator, MarR family</fullName>
    </submittedName>
</protein>
<dbReference type="SUPFAM" id="SSF46785">
    <property type="entry name" value="Winged helix' DNA-binding domain"/>
    <property type="match status" value="1"/>
</dbReference>
<dbReference type="PROSITE" id="PS01117">
    <property type="entry name" value="HTH_MARR_1"/>
    <property type="match status" value="1"/>
</dbReference>
<dbReference type="Proteomes" id="UP000049855">
    <property type="component" value="Unassembled WGS sequence"/>
</dbReference>
<dbReference type="InterPro" id="IPR036390">
    <property type="entry name" value="WH_DNA-bd_sf"/>
</dbReference>
<dbReference type="SMART" id="SM00347">
    <property type="entry name" value="HTH_MARR"/>
    <property type="match status" value="1"/>
</dbReference>
<dbReference type="GO" id="GO:0003700">
    <property type="term" value="F:DNA-binding transcription factor activity"/>
    <property type="evidence" value="ECO:0007669"/>
    <property type="project" value="InterPro"/>
</dbReference>
<dbReference type="InterPro" id="IPR000835">
    <property type="entry name" value="HTH_MarR-typ"/>
</dbReference>
<keyword evidence="6" id="KW-1185">Reference proteome</keyword>
<reference evidence="6" key="1">
    <citation type="submission" date="2015-03" db="EMBL/GenBank/DDBJ databases">
        <authorList>
            <person name="Nijsse Bart"/>
        </authorList>
    </citation>
    <scope>NUCLEOTIDE SEQUENCE [LARGE SCALE GENOMIC DNA]</scope>
</reference>
<name>A0A0U1KTR8_9FIRM</name>
<dbReference type="AlphaFoldDB" id="A0A0U1KTR8"/>
<accession>A0A0U1KTR8</accession>
<keyword evidence="3" id="KW-0804">Transcription</keyword>
<keyword evidence="2" id="KW-0238">DNA-binding</keyword>
<dbReference type="Pfam" id="PF12802">
    <property type="entry name" value="MarR_2"/>
    <property type="match status" value="1"/>
</dbReference>
<proteinExistence type="predicted"/>
<dbReference type="InterPro" id="IPR023187">
    <property type="entry name" value="Tscrpt_reg_MarR-type_CS"/>
</dbReference>